<dbReference type="GO" id="GO:0016807">
    <property type="term" value="F:cysteine-type carboxypeptidase activity"/>
    <property type="evidence" value="ECO:0007669"/>
    <property type="project" value="UniProtKB-EC"/>
</dbReference>
<dbReference type="EMBL" id="JAVFKY010000002">
    <property type="protein sequence ID" value="KAK5581512.1"/>
    <property type="molecule type" value="Genomic_DNA"/>
</dbReference>
<feature type="chain" id="PRO_5043039620" description="cathepsin X" evidence="11">
    <location>
        <begin position="20"/>
        <end position="296"/>
    </location>
</feature>
<evidence type="ECO:0000259" key="12">
    <source>
        <dbReference type="SMART" id="SM00645"/>
    </source>
</evidence>
<gene>
    <name evidence="13" type="ORF">RB653_001547</name>
</gene>
<evidence type="ECO:0000256" key="1">
    <source>
        <dbReference type="ARBA" id="ARBA00001594"/>
    </source>
</evidence>
<dbReference type="Gene3D" id="3.90.70.10">
    <property type="entry name" value="Cysteine proteinases"/>
    <property type="match status" value="1"/>
</dbReference>
<evidence type="ECO:0000256" key="8">
    <source>
        <dbReference type="ARBA" id="ARBA00023145"/>
    </source>
</evidence>
<dbReference type="Pfam" id="PF00112">
    <property type="entry name" value="Peptidase_C1"/>
    <property type="match status" value="1"/>
</dbReference>
<evidence type="ECO:0000256" key="3">
    <source>
        <dbReference type="ARBA" id="ARBA00012516"/>
    </source>
</evidence>
<keyword evidence="7" id="KW-0788">Thiol protease</keyword>
<comment type="caution">
    <text evidence="13">The sequence shown here is derived from an EMBL/GenBank/DDBJ whole genome shotgun (WGS) entry which is preliminary data.</text>
</comment>
<dbReference type="InterPro" id="IPR000668">
    <property type="entry name" value="Peptidase_C1A_C"/>
</dbReference>
<dbReference type="Proteomes" id="UP001344447">
    <property type="component" value="Unassembled WGS sequence"/>
</dbReference>
<keyword evidence="10" id="KW-0325">Glycoprotein</keyword>
<dbReference type="FunFam" id="3.90.70.10:FF:000158">
    <property type="entry name" value="CathePsin Z"/>
    <property type="match status" value="1"/>
</dbReference>
<feature type="domain" description="Peptidase C1A papain C-terminal" evidence="12">
    <location>
        <begin position="58"/>
        <end position="290"/>
    </location>
</feature>
<evidence type="ECO:0000313" key="13">
    <source>
        <dbReference type="EMBL" id="KAK5581512.1"/>
    </source>
</evidence>
<evidence type="ECO:0000256" key="7">
    <source>
        <dbReference type="ARBA" id="ARBA00022807"/>
    </source>
</evidence>
<comment type="similarity">
    <text evidence="2">Belongs to the peptidase C1 family.</text>
</comment>
<dbReference type="InterPro" id="IPR025661">
    <property type="entry name" value="Pept_asp_AS"/>
</dbReference>
<reference evidence="13 14" key="1">
    <citation type="submission" date="2023-11" db="EMBL/GenBank/DDBJ databases">
        <title>Dfirmibasis_genome.</title>
        <authorList>
            <person name="Edelbroek B."/>
            <person name="Kjellin J."/>
            <person name="Jerlstrom-Hultqvist J."/>
            <person name="Soderbom F."/>
        </authorList>
    </citation>
    <scope>NUCLEOTIDE SEQUENCE [LARGE SCALE GENOMIC DNA]</scope>
    <source>
        <strain evidence="13 14">TNS-C-14</strain>
    </source>
</reference>
<dbReference type="EC" id="3.4.18.1" evidence="3"/>
<evidence type="ECO:0000256" key="11">
    <source>
        <dbReference type="SAM" id="SignalP"/>
    </source>
</evidence>
<sequence>MNILKALVVLCFFVYVSMGVKVDTQTGLKYTRETCYKKSGNTNELILSTQPKDMNLEVPESWDWRNVSGVNYLTMNRNQHIPQYCGGCWAFASTSSISDRIKIQRKAAFPDVNVAPQHLIDCNGGGTCDGGDPGDAFAFINENGIVDETCKPYQAQNLPDECSPACKTCNPDGTCQAIPVHTNITVTEYGSVRGAKDMMAEIYARGPIACSIDATSKLEAYTSGIFKEFKIDPLPNHIISVIGWGVQDSTPYWIVRNSWGSYYGEGGFFNIVQGSLFENLGIELDCNWAVPSVSFA</sequence>
<keyword evidence="14" id="KW-1185">Reference proteome</keyword>
<keyword evidence="6" id="KW-0378">Hydrolase</keyword>
<keyword evidence="5 11" id="KW-0732">Signal</keyword>
<dbReference type="InterPro" id="IPR033157">
    <property type="entry name" value="CTSZ"/>
</dbReference>
<proteinExistence type="inferred from homology"/>
<dbReference type="InterPro" id="IPR038765">
    <property type="entry name" value="Papain-like_cys_pep_sf"/>
</dbReference>
<keyword evidence="9" id="KW-1015">Disulfide bond</keyword>
<name>A0AAN7YYS4_9MYCE</name>
<dbReference type="PANTHER" id="PTHR12411">
    <property type="entry name" value="CYSTEINE PROTEASE FAMILY C1-RELATED"/>
    <property type="match status" value="1"/>
</dbReference>
<dbReference type="CDD" id="cd02698">
    <property type="entry name" value="Peptidase_C1A_CathepsinX"/>
    <property type="match status" value="1"/>
</dbReference>
<keyword evidence="8" id="KW-0865">Zymogen</keyword>
<evidence type="ECO:0000256" key="2">
    <source>
        <dbReference type="ARBA" id="ARBA00008455"/>
    </source>
</evidence>
<accession>A0AAN7YYS4</accession>
<dbReference type="PRINTS" id="PR00705">
    <property type="entry name" value="PAPAIN"/>
</dbReference>
<evidence type="ECO:0000256" key="4">
    <source>
        <dbReference type="ARBA" id="ARBA00022670"/>
    </source>
</evidence>
<dbReference type="GO" id="GO:0006508">
    <property type="term" value="P:proteolysis"/>
    <property type="evidence" value="ECO:0007669"/>
    <property type="project" value="UniProtKB-KW"/>
</dbReference>
<keyword evidence="4" id="KW-0645">Protease</keyword>
<dbReference type="SMART" id="SM00645">
    <property type="entry name" value="Pept_C1"/>
    <property type="match status" value="1"/>
</dbReference>
<comment type="catalytic activity">
    <reaction evidence="1">
        <text>Release of C-terminal amino acid residues with broad specificity, but lacks action on C-terminal proline. Shows weak endopeptidase activity.</text>
        <dbReference type="EC" id="3.4.18.1"/>
    </reaction>
</comment>
<evidence type="ECO:0000256" key="9">
    <source>
        <dbReference type="ARBA" id="ARBA00023157"/>
    </source>
</evidence>
<dbReference type="SUPFAM" id="SSF54001">
    <property type="entry name" value="Cysteine proteinases"/>
    <property type="match status" value="1"/>
</dbReference>
<evidence type="ECO:0000256" key="10">
    <source>
        <dbReference type="ARBA" id="ARBA00023180"/>
    </source>
</evidence>
<evidence type="ECO:0000313" key="14">
    <source>
        <dbReference type="Proteomes" id="UP001344447"/>
    </source>
</evidence>
<protein>
    <recommendedName>
        <fullName evidence="3">cathepsin X</fullName>
        <ecNumber evidence="3">3.4.18.1</ecNumber>
    </recommendedName>
</protein>
<evidence type="ECO:0000256" key="5">
    <source>
        <dbReference type="ARBA" id="ARBA00022729"/>
    </source>
</evidence>
<dbReference type="InterPro" id="IPR013128">
    <property type="entry name" value="Peptidase_C1A"/>
</dbReference>
<dbReference type="PROSITE" id="PS00640">
    <property type="entry name" value="THIOL_PROTEASE_ASN"/>
    <property type="match status" value="1"/>
</dbReference>
<organism evidence="13 14">
    <name type="scientific">Dictyostelium firmibasis</name>
    <dbReference type="NCBI Taxonomy" id="79012"/>
    <lineage>
        <taxon>Eukaryota</taxon>
        <taxon>Amoebozoa</taxon>
        <taxon>Evosea</taxon>
        <taxon>Eumycetozoa</taxon>
        <taxon>Dictyostelia</taxon>
        <taxon>Dictyosteliales</taxon>
        <taxon>Dictyosteliaceae</taxon>
        <taxon>Dictyostelium</taxon>
    </lineage>
</organism>
<feature type="signal peptide" evidence="11">
    <location>
        <begin position="1"/>
        <end position="19"/>
    </location>
</feature>
<evidence type="ECO:0000256" key="6">
    <source>
        <dbReference type="ARBA" id="ARBA00022801"/>
    </source>
</evidence>
<dbReference type="AlphaFoldDB" id="A0AAN7YYS4"/>